<feature type="domain" description="Trypanosome variant surface glycoprotein B-type N-terminal" evidence="10">
    <location>
        <begin position="10"/>
        <end position="343"/>
    </location>
</feature>
<keyword evidence="7" id="KW-0325">Glycoprotein</keyword>
<evidence type="ECO:0000256" key="2">
    <source>
        <dbReference type="ARBA" id="ARBA00004609"/>
    </source>
</evidence>
<keyword evidence="6" id="KW-0472">Membrane</keyword>
<keyword evidence="4" id="KW-0336">GPI-anchor</keyword>
<feature type="region of interest" description="Disordered" evidence="9">
    <location>
        <begin position="360"/>
        <end position="405"/>
    </location>
</feature>
<sequence length="421" mass="44448">MRQDILVSALATLYLSKQVKGAANDNARPYNVLCAILNVASAIPDIETTDYDAKISEELEMVRHLNMSESDDGVFNQNFKTANTDRDAKEPWKSNKAGWEKSKNLVEAGETQFHGIKITRKLASHERTIAAAIANQTASAIRQLQMKLKSTKKAQDVTAELNKAIYGATGALDKSGETTFVTGSGAVCGGGGQGASKAGISLANDMVCLCSNNAGNNAACTGAAINSDLKYDNAGNAATAFQNLKEKCPMHIKLKATAAALRAAITSFIGALKGTGKATQAGHTILGNKDAATCDGTDNEDCVLYKTATAGQGLNVPRLTHLSTAAEMLETIDNEQEHNKQLLNSARALAAATLTSYIQAANPRPSGATDKSKTDPSNSPTTTSICTGHPTHHRQTTLRSPKKWNKNVAEDPSLVRACGTL</sequence>
<accession>A0A1J0RBS8</accession>
<dbReference type="AlphaFoldDB" id="A0A1J0RBS8"/>
<feature type="compositionally biased region" description="Polar residues" evidence="9">
    <location>
        <begin position="375"/>
        <end position="386"/>
    </location>
</feature>
<dbReference type="VEuPathDB" id="TriTrypDB:Tb427_000026200"/>
<dbReference type="InterPro" id="IPR025932">
    <property type="entry name" value="Trypano_VSG_B_N_dom"/>
</dbReference>
<keyword evidence="5" id="KW-0732">Signal</keyword>
<evidence type="ECO:0000256" key="5">
    <source>
        <dbReference type="ARBA" id="ARBA00022729"/>
    </source>
</evidence>
<organism evidence="11">
    <name type="scientific">Trypanosoma brucei</name>
    <dbReference type="NCBI Taxonomy" id="5691"/>
    <lineage>
        <taxon>Eukaryota</taxon>
        <taxon>Discoba</taxon>
        <taxon>Euglenozoa</taxon>
        <taxon>Kinetoplastea</taxon>
        <taxon>Metakinetoplastina</taxon>
        <taxon>Trypanosomatida</taxon>
        <taxon>Trypanosomatidae</taxon>
        <taxon>Trypanosoma</taxon>
    </lineage>
</organism>
<dbReference type="Pfam" id="PF13206">
    <property type="entry name" value="VSG_B"/>
    <property type="match status" value="1"/>
</dbReference>
<dbReference type="EMBL" id="KX701190">
    <property type="protein sequence ID" value="APD75146.1"/>
    <property type="molecule type" value="Genomic_DNA"/>
</dbReference>
<dbReference type="VEuPathDB" id="TriTrypDB:Tb427_000047900"/>
<evidence type="ECO:0000259" key="10">
    <source>
        <dbReference type="Pfam" id="PF13206"/>
    </source>
</evidence>
<evidence type="ECO:0000256" key="3">
    <source>
        <dbReference type="ARBA" id="ARBA00022475"/>
    </source>
</evidence>
<keyword evidence="8" id="KW-0449">Lipoprotein</keyword>
<evidence type="ECO:0000256" key="8">
    <source>
        <dbReference type="ARBA" id="ARBA00023288"/>
    </source>
</evidence>
<evidence type="ECO:0000256" key="1">
    <source>
        <dbReference type="ARBA" id="ARBA00002523"/>
    </source>
</evidence>
<evidence type="ECO:0000313" key="11">
    <source>
        <dbReference type="EMBL" id="APD75146.1"/>
    </source>
</evidence>
<dbReference type="VEuPathDB" id="TriTrypDB:Tb11.v5.0129"/>
<comment type="subcellular location">
    <subcellularLocation>
        <location evidence="2">Cell membrane</location>
        <topology evidence="2">Lipid-anchor</topology>
        <topology evidence="2">GPI-anchor</topology>
    </subcellularLocation>
</comment>
<dbReference type="GO" id="GO:0098552">
    <property type="term" value="C:side of membrane"/>
    <property type="evidence" value="ECO:0007669"/>
    <property type="project" value="UniProtKB-KW"/>
</dbReference>
<comment type="function">
    <text evidence="1">VSG forms a coat on the surface of the parasite. The trypanosome evades the immune response of the host by expressing a series of antigenically distinct VSGs from an estimated 1000 VSG genes.</text>
</comment>
<evidence type="ECO:0000256" key="9">
    <source>
        <dbReference type="SAM" id="MobiDB-lite"/>
    </source>
</evidence>
<protein>
    <submittedName>
        <fullName evidence="11">Variant surface glycoprotein 1125.4962</fullName>
    </submittedName>
</protein>
<keyword evidence="3" id="KW-1003">Cell membrane</keyword>
<reference evidence="11" key="1">
    <citation type="submission" date="2016-08" db="EMBL/GenBank/DDBJ databases">
        <title>VSG repertoire of Trypanosoma brucei EATRO 1125.</title>
        <authorList>
            <person name="Cross G.A."/>
        </authorList>
    </citation>
    <scope>NUCLEOTIDE SEQUENCE</scope>
    <source>
        <strain evidence="11">EATRO 1125</strain>
    </source>
</reference>
<name>A0A1J0RBS8_9TRYP</name>
<proteinExistence type="predicted"/>
<evidence type="ECO:0000256" key="6">
    <source>
        <dbReference type="ARBA" id="ARBA00023136"/>
    </source>
</evidence>
<dbReference type="VEuPathDB" id="TriTrypDB:Tb1125.Tb11.v5.0129"/>
<evidence type="ECO:0000256" key="4">
    <source>
        <dbReference type="ARBA" id="ARBA00022622"/>
    </source>
</evidence>
<evidence type="ECO:0000256" key="7">
    <source>
        <dbReference type="ARBA" id="ARBA00023180"/>
    </source>
</evidence>
<feature type="compositionally biased region" description="Basic residues" evidence="9">
    <location>
        <begin position="390"/>
        <end position="405"/>
    </location>
</feature>
<dbReference type="GO" id="GO:0005886">
    <property type="term" value="C:plasma membrane"/>
    <property type="evidence" value="ECO:0007669"/>
    <property type="project" value="UniProtKB-SubCell"/>
</dbReference>